<feature type="region of interest" description="Disordered" evidence="1">
    <location>
        <begin position="415"/>
        <end position="479"/>
    </location>
</feature>
<feature type="compositionally biased region" description="Basic residues" evidence="1">
    <location>
        <begin position="220"/>
        <end position="245"/>
    </location>
</feature>
<reference evidence="2 3" key="1">
    <citation type="journal article" date="2015" name="Genome Biol. Evol.">
        <title>Phylogenomic analyses indicate that early fungi evolved digesting cell walls of algal ancestors of land plants.</title>
        <authorList>
            <person name="Chang Y."/>
            <person name="Wang S."/>
            <person name="Sekimoto S."/>
            <person name="Aerts A.L."/>
            <person name="Choi C."/>
            <person name="Clum A."/>
            <person name="LaButti K.M."/>
            <person name="Lindquist E.A."/>
            <person name="Yee Ngan C."/>
            <person name="Ohm R.A."/>
            <person name="Salamov A.A."/>
            <person name="Grigoriev I.V."/>
            <person name="Spatafora J.W."/>
            <person name="Berbee M.L."/>
        </authorList>
    </citation>
    <scope>NUCLEOTIDE SEQUENCE [LARGE SCALE GENOMIC DNA]</scope>
    <source>
        <strain evidence="2 3">JEL478</strain>
    </source>
</reference>
<sequence length="479" mass="52921">MDTDELDTGTEISAPIKMCGAVAQDALKGLALQEHVRVRNLTNVIIEEQPEPKETSVDLASAIAKTVTKIKKNEQALASFKRPLDSINVEIASAVECICEVGCHDEAAELEAAAFGISEAVKLIAAARVCQERFEEFRGILYARIVTAHKHNSAQREPQDTTISRSDPAGVQPAEVDQPDSAPVTDPFEESEIELEEKLRREEQEALKRYEATQADKEARRRQRSWKHKPLRQRSNGRGKRKPSRIMHALREHARVQKLANETSESQRIARECFVELALAAKNFVEKAGRGKRAGDTITLVPFDTITSQLSNAMNRLREVCCEDEAAEAEASLLEVKGGRSEMYSATRDCEESLPAAGTIFASLANTSGENDIRTAKESSPVLPVQTDVLSKKRSRQGSIHRGLPCECLEHTKASHGAHYGSGNEEEDLARAEKEDLYHEEADPLQHQSLKRRRPDDEGAHSDGVEAEQPANLHASTIT</sequence>
<gene>
    <name evidence="2" type="ORF">M427DRAFT_70490</name>
</gene>
<dbReference type="EMBL" id="KQ965767">
    <property type="protein sequence ID" value="KXS14724.1"/>
    <property type="molecule type" value="Genomic_DNA"/>
</dbReference>
<name>A0A139ADQ5_GONPJ</name>
<dbReference type="AlphaFoldDB" id="A0A139ADQ5"/>
<proteinExistence type="predicted"/>
<feature type="compositionally biased region" description="Basic and acidic residues" evidence="1">
    <location>
        <begin position="209"/>
        <end position="219"/>
    </location>
</feature>
<feature type="region of interest" description="Disordered" evidence="1">
    <location>
        <begin position="150"/>
        <end position="195"/>
    </location>
</feature>
<accession>A0A139ADQ5</accession>
<keyword evidence="3" id="KW-1185">Reference proteome</keyword>
<evidence type="ECO:0000256" key="1">
    <source>
        <dbReference type="SAM" id="MobiDB-lite"/>
    </source>
</evidence>
<protein>
    <submittedName>
        <fullName evidence="2">Uncharacterized protein</fullName>
    </submittedName>
</protein>
<dbReference type="Proteomes" id="UP000070544">
    <property type="component" value="Unassembled WGS sequence"/>
</dbReference>
<feature type="compositionally biased region" description="Basic and acidic residues" evidence="1">
    <location>
        <begin position="429"/>
        <end position="444"/>
    </location>
</feature>
<organism evidence="2 3">
    <name type="scientific">Gonapodya prolifera (strain JEL478)</name>
    <name type="common">Monoblepharis prolifera</name>
    <dbReference type="NCBI Taxonomy" id="1344416"/>
    <lineage>
        <taxon>Eukaryota</taxon>
        <taxon>Fungi</taxon>
        <taxon>Fungi incertae sedis</taxon>
        <taxon>Chytridiomycota</taxon>
        <taxon>Chytridiomycota incertae sedis</taxon>
        <taxon>Monoblepharidomycetes</taxon>
        <taxon>Monoblepharidales</taxon>
        <taxon>Gonapodyaceae</taxon>
        <taxon>Gonapodya</taxon>
    </lineage>
</organism>
<feature type="compositionally biased region" description="Basic and acidic residues" evidence="1">
    <location>
        <begin position="454"/>
        <end position="464"/>
    </location>
</feature>
<feature type="region of interest" description="Disordered" evidence="1">
    <location>
        <begin position="209"/>
        <end position="245"/>
    </location>
</feature>
<evidence type="ECO:0000313" key="3">
    <source>
        <dbReference type="Proteomes" id="UP000070544"/>
    </source>
</evidence>
<evidence type="ECO:0000313" key="2">
    <source>
        <dbReference type="EMBL" id="KXS14724.1"/>
    </source>
</evidence>